<evidence type="ECO:0000313" key="4">
    <source>
        <dbReference type="EMBL" id="SIN82728.1"/>
    </source>
</evidence>
<keyword evidence="1 2" id="KW-0597">Phosphoprotein</keyword>
<dbReference type="PANTHER" id="PTHR44591:SF3">
    <property type="entry name" value="RESPONSE REGULATORY DOMAIN-CONTAINING PROTEIN"/>
    <property type="match status" value="1"/>
</dbReference>
<dbReference type="PANTHER" id="PTHR44591">
    <property type="entry name" value="STRESS RESPONSE REGULATOR PROTEIN 1"/>
    <property type="match status" value="1"/>
</dbReference>
<evidence type="ECO:0000259" key="3">
    <source>
        <dbReference type="PROSITE" id="PS50110"/>
    </source>
</evidence>
<dbReference type="Pfam" id="PF00072">
    <property type="entry name" value="Response_reg"/>
    <property type="match status" value="1"/>
</dbReference>
<dbReference type="GO" id="GO:0000160">
    <property type="term" value="P:phosphorelay signal transduction system"/>
    <property type="evidence" value="ECO:0007669"/>
    <property type="project" value="InterPro"/>
</dbReference>
<dbReference type="RefSeq" id="WP_074224845.1">
    <property type="nucleotide sequence ID" value="NZ_FSRC01000001.1"/>
</dbReference>
<dbReference type="STRING" id="226505.SAMN05444394_2189"/>
<accession>A0A1N6EI84</accession>
<dbReference type="OrthoDB" id="1524091at2"/>
<dbReference type="InterPro" id="IPR001789">
    <property type="entry name" value="Sig_transdc_resp-reg_receiver"/>
</dbReference>
<name>A0A1N6EI84_9BACT</name>
<proteinExistence type="predicted"/>
<evidence type="ECO:0000256" key="1">
    <source>
        <dbReference type="ARBA" id="ARBA00022553"/>
    </source>
</evidence>
<dbReference type="Gene3D" id="3.40.50.2300">
    <property type="match status" value="1"/>
</dbReference>
<dbReference type="PROSITE" id="PS50110">
    <property type="entry name" value="RESPONSE_REGULATORY"/>
    <property type="match status" value="1"/>
</dbReference>
<evidence type="ECO:0000256" key="2">
    <source>
        <dbReference type="PROSITE-ProRule" id="PRU00169"/>
    </source>
</evidence>
<reference evidence="5" key="1">
    <citation type="submission" date="2016-11" db="EMBL/GenBank/DDBJ databases">
        <authorList>
            <person name="Varghese N."/>
            <person name="Submissions S."/>
        </authorList>
    </citation>
    <scope>NUCLEOTIDE SEQUENCE [LARGE SCALE GENOMIC DNA]</scope>
    <source>
        <strain evidence="5">DSM 15292</strain>
    </source>
</reference>
<dbReference type="SUPFAM" id="SSF52172">
    <property type="entry name" value="CheY-like"/>
    <property type="match status" value="1"/>
</dbReference>
<gene>
    <name evidence="4" type="ORF">SAMN05444394_2189</name>
</gene>
<keyword evidence="5" id="KW-1185">Reference proteome</keyword>
<dbReference type="SMART" id="SM00448">
    <property type="entry name" value="REC"/>
    <property type="match status" value="1"/>
</dbReference>
<dbReference type="AlphaFoldDB" id="A0A1N6EI84"/>
<evidence type="ECO:0000313" key="5">
    <source>
        <dbReference type="Proteomes" id="UP000185221"/>
    </source>
</evidence>
<dbReference type="InterPro" id="IPR011006">
    <property type="entry name" value="CheY-like_superfamily"/>
</dbReference>
<organism evidence="4 5">
    <name type="scientific">Algoriphagus halophilus</name>
    <dbReference type="NCBI Taxonomy" id="226505"/>
    <lineage>
        <taxon>Bacteria</taxon>
        <taxon>Pseudomonadati</taxon>
        <taxon>Bacteroidota</taxon>
        <taxon>Cytophagia</taxon>
        <taxon>Cytophagales</taxon>
        <taxon>Cyclobacteriaceae</taxon>
        <taxon>Algoriphagus</taxon>
    </lineage>
</organism>
<dbReference type="Proteomes" id="UP000185221">
    <property type="component" value="Unassembled WGS sequence"/>
</dbReference>
<dbReference type="EMBL" id="FSRC01000001">
    <property type="protein sequence ID" value="SIN82728.1"/>
    <property type="molecule type" value="Genomic_DNA"/>
</dbReference>
<sequence length="129" mass="15034">MNFDLLIVDDDPQFQLLHRKLAEITEFHLHPHCVSNGLDAIEYIKLKSAEPKKNLLIFLDIYMEGIDGWGVLDYLESLNLPKRFKVILISSSVNSEDKKKAIKYHSVIEYIEKPLATDYLTMLKDCYLF</sequence>
<feature type="domain" description="Response regulatory" evidence="3">
    <location>
        <begin position="4"/>
        <end position="128"/>
    </location>
</feature>
<feature type="modified residue" description="4-aspartylphosphate" evidence="2">
    <location>
        <position position="60"/>
    </location>
</feature>
<dbReference type="InterPro" id="IPR050595">
    <property type="entry name" value="Bact_response_regulator"/>
</dbReference>
<dbReference type="CDD" id="cd00156">
    <property type="entry name" value="REC"/>
    <property type="match status" value="1"/>
</dbReference>
<protein>
    <submittedName>
        <fullName evidence="4">Response regulator receiver domain-containing protein</fullName>
    </submittedName>
</protein>